<dbReference type="InterPro" id="IPR018062">
    <property type="entry name" value="HTH_AraC-typ_CS"/>
</dbReference>
<keyword evidence="13" id="KW-1133">Transmembrane helix</keyword>
<dbReference type="Pfam" id="PF07494">
    <property type="entry name" value="Reg_prop"/>
    <property type="match status" value="4"/>
</dbReference>
<evidence type="ECO:0000259" key="14">
    <source>
        <dbReference type="PROSITE" id="PS01124"/>
    </source>
</evidence>
<evidence type="ECO:0000256" key="4">
    <source>
        <dbReference type="ARBA" id="ARBA00022679"/>
    </source>
</evidence>
<dbReference type="FunFam" id="3.40.50.2300:FF:000138">
    <property type="entry name" value="Two-component system sensor histidine kinase/response regulator"/>
    <property type="match status" value="1"/>
</dbReference>
<organism evidence="17 18">
    <name type="scientific">Bacteroides oleiciplenus</name>
    <dbReference type="NCBI Taxonomy" id="626931"/>
    <lineage>
        <taxon>Bacteria</taxon>
        <taxon>Pseudomonadati</taxon>
        <taxon>Bacteroidota</taxon>
        <taxon>Bacteroidia</taxon>
        <taxon>Bacteroidales</taxon>
        <taxon>Bacteroidaceae</taxon>
        <taxon>Bacteroides</taxon>
    </lineage>
</organism>
<dbReference type="PROSITE" id="PS50109">
    <property type="entry name" value="HIS_KIN"/>
    <property type="match status" value="1"/>
</dbReference>
<keyword evidence="8" id="KW-0902">Two-component regulatory system</keyword>
<dbReference type="PROSITE" id="PS50110">
    <property type="entry name" value="RESPONSE_REGULATORY"/>
    <property type="match status" value="1"/>
</dbReference>
<dbReference type="RefSeq" id="WP_117724294.1">
    <property type="nucleotide sequence ID" value="NZ_QSUL01000007.1"/>
</dbReference>
<keyword evidence="3 12" id="KW-0597">Phosphoprotein</keyword>
<dbReference type="Pfam" id="PF00512">
    <property type="entry name" value="HisKA"/>
    <property type="match status" value="1"/>
</dbReference>
<dbReference type="InterPro" id="IPR009057">
    <property type="entry name" value="Homeodomain-like_sf"/>
</dbReference>
<dbReference type="InterPro" id="IPR036890">
    <property type="entry name" value="HATPase_C_sf"/>
</dbReference>
<dbReference type="InterPro" id="IPR015943">
    <property type="entry name" value="WD40/YVTN_repeat-like_dom_sf"/>
</dbReference>
<feature type="transmembrane region" description="Helical" evidence="13">
    <location>
        <begin position="785"/>
        <end position="807"/>
    </location>
</feature>
<dbReference type="Pfam" id="PF12833">
    <property type="entry name" value="HTH_18"/>
    <property type="match status" value="1"/>
</dbReference>
<dbReference type="Gene3D" id="1.10.287.130">
    <property type="match status" value="1"/>
</dbReference>
<dbReference type="SUPFAM" id="SSF47384">
    <property type="entry name" value="Homodimeric domain of signal transducing histidine kinase"/>
    <property type="match status" value="1"/>
</dbReference>
<evidence type="ECO:0000256" key="7">
    <source>
        <dbReference type="ARBA" id="ARBA00022840"/>
    </source>
</evidence>
<dbReference type="Pfam" id="PF02518">
    <property type="entry name" value="HATPase_c"/>
    <property type="match status" value="1"/>
</dbReference>
<evidence type="ECO:0000256" key="3">
    <source>
        <dbReference type="ARBA" id="ARBA00022553"/>
    </source>
</evidence>
<keyword evidence="6" id="KW-0418">Kinase</keyword>
<keyword evidence="13" id="KW-0812">Transmembrane</keyword>
<dbReference type="GO" id="GO:0043565">
    <property type="term" value="F:sequence-specific DNA binding"/>
    <property type="evidence" value="ECO:0007669"/>
    <property type="project" value="InterPro"/>
</dbReference>
<dbReference type="InterPro" id="IPR005467">
    <property type="entry name" value="His_kinase_dom"/>
</dbReference>
<dbReference type="CDD" id="cd00063">
    <property type="entry name" value="FN3"/>
    <property type="match status" value="1"/>
</dbReference>
<dbReference type="GO" id="GO:0005524">
    <property type="term" value="F:ATP binding"/>
    <property type="evidence" value="ECO:0007669"/>
    <property type="project" value="UniProtKB-KW"/>
</dbReference>
<dbReference type="InterPro" id="IPR036097">
    <property type="entry name" value="HisK_dim/P_sf"/>
</dbReference>
<evidence type="ECO:0000256" key="1">
    <source>
        <dbReference type="ARBA" id="ARBA00000085"/>
    </source>
</evidence>
<dbReference type="SUPFAM" id="SSF55874">
    <property type="entry name" value="ATPase domain of HSP90 chaperone/DNA topoisomerase II/histidine kinase"/>
    <property type="match status" value="1"/>
</dbReference>
<protein>
    <recommendedName>
        <fullName evidence="2">histidine kinase</fullName>
        <ecNumber evidence="2">2.7.13.3</ecNumber>
    </recommendedName>
</protein>
<sequence length="1365" mass="156848">MRTSHNRILFILLLLCLVGLPLAAQTGKFYSTNNELSSSLINQIFQDKRGFIWIATEYGLNRFDGLRFSNYKHLSGDSTSIKNNYVRTLFEDNRQNLLVGCIDGLMKYDPETDTFREIPMMRAGKQVFPHVTQMQKLHNGEIWIVTTGQGIFRLDEQRQQALSIDEIMRQVNYNFQSNLYEDSHYNIWIGTEGHGLICYLPATKEVRIYRYPVINDNYVSAITEDKYGNLFVGTQKQGMSRYDREQNCFVPVPCKGGGALSIYCLTVVDDRLLIGTDGQGLKTYNRMTGTIEDYSINSAPLDFSEGKIHAILEDRDKNLWLGLFQRGIALIPRQENPFEYYGNKSIYYNPIGQGCVMSIYQDSNHHLWVGADNEGVYELDAEGNRLRHYQPGNSLRSVANTIMCMYEDTNGDFWLGSYTRGLAKLNRRTGECEYPLSIDNEKIFSITEDRHKNLYIATFGSGFYQYNLVTKALKHYESSKDETGDLTRNELANDWVNYIFCDSEGLIWLGHYKGISCFNPENESFINYREVNSLIEDRVGYVLQEDHAGNIWAGTTDGLYRFDKNTEELKCFTIADGLPNNVICGLCEDEKHNIWISTYMGICKYDVANNRFINYYAGDGLQGNEFTHGAFYKDRTGKIYFGGINGITCFLPSSIGSALKNTRVWITDFSIFNQPVRKNTRSGRHTVIYTSVLDANMFHLAHHDNTFSIVFSTLQYNNPEQISYQYKIEELSNQWLTTEPGVNRVTYNNLPPGKYTFQVRALSHGNLSEVRTVKILITPPWYEMWWAYCIYTFLAGLLVVGIVNYILSRMRHRREIMKREHAEQLNEAKLQFFINISHEIRTPMTLIINPLEKLLAEKKGGEVQKTYLMIYRNAQRILRLINQLMDIRKLDKGQMFMKFRETDIVGFIDDVMLTFGYLAQKKKIHFIFEHSMPQLKVWVDMNNFDKILMNIFSNAFKYTPEQGEITVTLSTGRDSTRKDPLREYFQITVTDSGIGLDREKIERIFERFYQIDNDVTKSNFGTGIGLHLSRSLVELHHGLILAENREDAPGSRFIIRIPMGSAHLRTDELEDVELATTPHAVLVKPEKPDFEETFEEEEEDAEGRKTGKAKNRMRILIVEDEEEILSYLKEELEEDYRIMTCKNGKEAYDTILADTPDLVISDIMMPEMDGLSLCRKMKQNTNVNHVPVILLTAKSKPEDTMEGMATGADAYMVKPFNTELLKGTIANLIANRKLLKSKFSGAQQQEDKVQKLSMKSADEILMGKIMKVINENLSNTELNVEMLAANVGLSRVHVHRKLKELTNLSARDFIKNIRLQQAAALLKEKKLTVSEVAYATGYTNLSHFSSSFKEVHGMSPKEYMQAHQG</sequence>
<keyword evidence="11" id="KW-0804">Transcription</keyword>
<dbReference type="Pfam" id="PF07495">
    <property type="entry name" value="Y_Y_Y"/>
    <property type="match status" value="1"/>
</dbReference>
<dbReference type="Proteomes" id="UP000260983">
    <property type="component" value="Unassembled WGS sequence"/>
</dbReference>
<dbReference type="CDD" id="cd00082">
    <property type="entry name" value="HisKA"/>
    <property type="match status" value="1"/>
</dbReference>
<dbReference type="SMART" id="SM00342">
    <property type="entry name" value="HTH_ARAC"/>
    <property type="match status" value="1"/>
</dbReference>
<dbReference type="InterPro" id="IPR001789">
    <property type="entry name" value="Sig_transdc_resp-reg_receiver"/>
</dbReference>
<keyword evidence="9" id="KW-0805">Transcription regulation</keyword>
<dbReference type="InterPro" id="IPR003594">
    <property type="entry name" value="HATPase_dom"/>
</dbReference>
<dbReference type="CDD" id="cd17574">
    <property type="entry name" value="REC_OmpR"/>
    <property type="match status" value="1"/>
</dbReference>
<proteinExistence type="predicted"/>
<feature type="modified residue" description="4-aspartylphosphate" evidence="12">
    <location>
        <position position="1162"/>
    </location>
</feature>
<keyword evidence="10" id="KW-0238">DNA-binding</keyword>
<evidence type="ECO:0000313" key="17">
    <source>
        <dbReference type="EMBL" id="RGN35231.1"/>
    </source>
</evidence>
<dbReference type="Gene3D" id="2.130.10.10">
    <property type="entry name" value="YVTN repeat-like/Quinoprotein amine dehydrogenase"/>
    <property type="match status" value="2"/>
</dbReference>
<dbReference type="PROSITE" id="PS00041">
    <property type="entry name" value="HTH_ARAC_FAMILY_1"/>
    <property type="match status" value="1"/>
</dbReference>
<dbReference type="EMBL" id="QSUL01000007">
    <property type="protein sequence ID" value="RGN35231.1"/>
    <property type="molecule type" value="Genomic_DNA"/>
</dbReference>
<evidence type="ECO:0000256" key="13">
    <source>
        <dbReference type="SAM" id="Phobius"/>
    </source>
</evidence>
<keyword evidence="4" id="KW-0808">Transferase</keyword>
<dbReference type="InterPro" id="IPR003661">
    <property type="entry name" value="HisK_dim/P_dom"/>
</dbReference>
<evidence type="ECO:0000256" key="6">
    <source>
        <dbReference type="ARBA" id="ARBA00022777"/>
    </source>
</evidence>
<evidence type="ECO:0000256" key="11">
    <source>
        <dbReference type="ARBA" id="ARBA00023163"/>
    </source>
</evidence>
<dbReference type="InterPro" id="IPR011006">
    <property type="entry name" value="CheY-like_superfamily"/>
</dbReference>
<dbReference type="InterPro" id="IPR011110">
    <property type="entry name" value="Reg_prop"/>
</dbReference>
<dbReference type="Pfam" id="PF00072">
    <property type="entry name" value="Response_reg"/>
    <property type="match status" value="1"/>
</dbReference>
<name>A0A3E5BC93_9BACE</name>
<dbReference type="InterPro" id="IPR004358">
    <property type="entry name" value="Sig_transdc_His_kin-like_C"/>
</dbReference>
<dbReference type="SUPFAM" id="SSF63829">
    <property type="entry name" value="Calcium-dependent phosphotriesterase"/>
    <property type="match status" value="2"/>
</dbReference>
<dbReference type="FunFam" id="3.30.565.10:FF:000037">
    <property type="entry name" value="Hybrid sensor histidine kinase/response regulator"/>
    <property type="match status" value="1"/>
</dbReference>
<dbReference type="InterPro" id="IPR011123">
    <property type="entry name" value="Y_Y_Y"/>
</dbReference>
<evidence type="ECO:0000256" key="8">
    <source>
        <dbReference type="ARBA" id="ARBA00023012"/>
    </source>
</evidence>
<dbReference type="InterPro" id="IPR018060">
    <property type="entry name" value="HTH_AraC"/>
</dbReference>
<evidence type="ECO:0000256" key="12">
    <source>
        <dbReference type="PROSITE-ProRule" id="PRU00169"/>
    </source>
</evidence>
<dbReference type="InterPro" id="IPR003961">
    <property type="entry name" value="FN3_dom"/>
</dbReference>
<dbReference type="PRINTS" id="PR00344">
    <property type="entry name" value="BCTRLSENSOR"/>
</dbReference>
<dbReference type="GO" id="GO:0003700">
    <property type="term" value="F:DNA-binding transcription factor activity"/>
    <property type="evidence" value="ECO:0007669"/>
    <property type="project" value="InterPro"/>
</dbReference>
<keyword evidence="13" id="KW-0472">Membrane</keyword>
<dbReference type="Gene3D" id="3.30.565.10">
    <property type="entry name" value="Histidine kinase-like ATPase, C-terminal domain"/>
    <property type="match status" value="1"/>
</dbReference>
<dbReference type="InterPro" id="IPR013783">
    <property type="entry name" value="Ig-like_fold"/>
</dbReference>
<gene>
    <name evidence="17" type="ORF">DXB65_11375</name>
</gene>
<dbReference type="SUPFAM" id="SSF52172">
    <property type="entry name" value="CheY-like"/>
    <property type="match status" value="1"/>
</dbReference>
<evidence type="ECO:0000256" key="9">
    <source>
        <dbReference type="ARBA" id="ARBA00023015"/>
    </source>
</evidence>
<feature type="domain" description="HTH araC/xylS-type" evidence="14">
    <location>
        <begin position="1263"/>
        <end position="1362"/>
    </location>
</feature>
<dbReference type="PROSITE" id="PS01124">
    <property type="entry name" value="HTH_ARAC_FAMILY_2"/>
    <property type="match status" value="1"/>
</dbReference>
<dbReference type="PANTHER" id="PTHR43547">
    <property type="entry name" value="TWO-COMPONENT HISTIDINE KINASE"/>
    <property type="match status" value="1"/>
</dbReference>
<dbReference type="EC" id="2.7.13.3" evidence="2"/>
<dbReference type="Gene3D" id="1.10.10.60">
    <property type="entry name" value="Homeodomain-like"/>
    <property type="match status" value="1"/>
</dbReference>
<evidence type="ECO:0000256" key="10">
    <source>
        <dbReference type="ARBA" id="ARBA00023125"/>
    </source>
</evidence>
<dbReference type="SUPFAM" id="SSF46689">
    <property type="entry name" value="Homeodomain-like"/>
    <property type="match status" value="1"/>
</dbReference>
<dbReference type="Gene3D" id="3.40.50.2300">
    <property type="match status" value="1"/>
</dbReference>
<dbReference type="PANTHER" id="PTHR43547:SF2">
    <property type="entry name" value="HYBRID SIGNAL TRANSDUCTION HISTIDINE KINASE C"/>
    <property type="match status" value="1"/>
</dbReference>
<reference evidence="17 18" key="1">
    <citation type="submission" date="2018-08" db="EMBL/GenBank/DDBJ databases">
        <title>A genome reference for cultivated species of the human gut microbiota.</title>
        <authorList>
            <person name="Zou Y."/>
            <person name="Xue W."/>
            <person name="Luo G."/>
        </authorList>
    </citation>
    <scope>NUCLEOTIDE SEQUENCE [LARGE SCALE GENOMIC DNA]</scope>
    <source>
        <strain evidence="17 18">OM05-15BH</strain>
    </source>
</reference>
<evidence type="ECO:0000256" key="5">
    <source>
        <dbReference type="ARBA" id="ARBA00022741"/>
    </source>
</evidence>
<dbReference type="GO" id="GO:0000155">
    <property type="term" value="F:phosphorelay sensor kinase activity"/>
    <property type="evidence" value="ECO:0007669"/>
    <property type="project" value="InterPro"/>
</dbReference>
<evidence type="ECO:0000259" key="15">
    <source>
        <dbReference type="PROSITE" id="PS50109"/>
    </source>
</evidence>
<comment type="catalytic activity">
    <reaction evidence="1">
        <text>ATP + protein L-histidine = ADP + protein N-phospho-L-histidine.</text>
        <dbReference type="EC" id="2.7.13.3"/>
    </reaction>
</comment>
<evidence type="ECO:0000259" key="16">
    <source>
        <dbReference type="PROSITE" id="PS50110"/>
    </source>
</evidence>
<evidence type="ECO:0000256" key="2">
    <source>
        <dbReference type="ARBA" id="ARBA00012438"/>
    </source>
</evidence>
<dbReference type="SMART" id="SM00387">
    <property type="entry name" value="HATPase_c"/>
    <property type="match status" value="1"/>
</dbReference>
<dbReference type="SMART" id="SM00448">
    <property type="entry name" value="REC"/>
    <property type="match status" value="1"/>
</dbReference>
<keyword evidence="7" id="KW-0067">ATP-binding</keyword>
<keyword evidence="5" id="KW-0547">Nucleotide-binding</keyword>
<dbReference type="SMART" id="SM00388">
    <property type="entry name" value="HisKA"/>
    <property type="match status" value="1"/>
</dbReference>
<evidence type="ECO:0000313" key="18">
    <source>
        <dbReference type="Proteomes" id="UP000260983"/>
    </source>
</evidence>
<comment type="caution">
    <text evidence="17">The sequence shown here is derived from an EMBL/GenBank/DDBJ whole genome shotgun (WGS) entry which is preliminary data.</text>
</comment>
<feature type="domain" description="Response regulatory" evidence="16">
    <location>
        <begin position="1114"/>
        <end position="1229"/>
    </location>
</feature>
<dbReference type="FunFam" id="1.10.287.130:FF:000045">
    <property type="entry name" value="Two-component system sensor histidine kinase/response regulator"/>
    <property type="match status" value="1"/>
</dbReference>
<accession>A0A3E5BC93</accession>
<dbReference type="Gene3D" id="2.60.40.10">
    <property type="entry name" value="Immunoglobulins"/>
    <property type="match status" value="1"/>
</dbReference>
<feature type="domain" description="Histidine kinase" evidence="15">
    <location>
        <begin position="835"/>
        <end position="1061"/>
    </location>
</feature>